<dbReference type="Gene3D" id="1.20.58.340">
    <property type="entry name" value="Magnesium transport protein CorA, transmembrane region"/>
    <property type="match status" value="2"/>
</dbReference>
<dbReference type="RefSeq" id="WP_146859189.1">
    <property type="nucleotide sequence ID" value="NZ_BKAU01000001.1"/>
</dbReference>
<evidence type="ECO:0000256" key="3">
    <source>
        <dbReference type="ARBA" id="ARBA00022448"/>
    </source>
</evidence>
<reference evidence="9 10" key="1">
    <citation type="submission" date="2019-07" db="EMBL/GenBank/DDBJ databases">
        <title>Whole genome shotgun sequence of Chitinophaga cymbidii NBRC 109752.</title>
        <authorList>
            <person name="Hosoyama A."/>
            <person name="Uohara A."/>
            <person name="Ohji S."/>
            <person name="Ichikawa N."/>
        </authorList>
    </citation>
    <scope>NUCLEOTIDE SEQUENCE [LARGE SCALE GENOMIC DNA]</scope>
    <source>
        <strain evidence="9 10">NBRC 109752</strain>
    </source>
</reference>
<feature type="transmembrane region" description="Helical" evidence="8">
    <location>
        <begin position="339"/>
        <end position="359"/>
    </location>
</feature>
<evidence type="ECO:0000256" key="6">
    <source>
        <dbReference type="ARBA" id="ARBA00022989"/>
    </source>
</evidence>
<dbReference type="SUPFAM" id="SSF143865">
    <property type="entry name" value="CorA soluble domain-like"/>
    <property type="match status" value="1"/>
</dbReference>
<proteinExistence type="inferred from homology"/>
<evidence type="ECO:0000256" key="5">
    <source>
        <dbReference type="ARBA" id="ARBA00022692"/>
    </source>
</evidence>
<organism evidence="9 10">
    <name type="scientific">Chitinophaga cymbidii</name>
    <dbReference type="NCBI Taxonomy" id="1096750"/>
    <lineage>
        <taxon>Bacteria</taxon>
        <taxon>Pseudomonadati</taxon>
        <taxon>Bacteroidota</taxon>
        <taxon>Chitinophagia</taxon>
        <taxon>Chitinophagales</taxon>
        <taxon>Chitinophagaceae</taxon>
        <taxon>Chitinophaga</taxon>
    </lineage>
</organism>
<dbReference type="GO" id="GO:0005886">
    <property type="term" value="C:plasma membrane"/>
    <property type="evidence" value="ECO:0007669"/>
    <property type="project" value="UniProtKB-SubCell"/>
</dbReference>
<protein>
    <recommendedName>
        <fullName evidence="8">Magnesium transport protein CorA</fullName>
    </recommendedName>
</protein>
<dbReference type="InterPro" id="IPR004488">
    <property type="entry name" value="Mg/Co-transport_prot_CorA"/>
</dbReference>
<dbReference type="InterPro" id="IPR002523">
    <property type="entry name" value="MgTranspt_CorA/ZnTranspt_ZntB"/>
</dbReference>
<dbReference type="CDD" id="cd12828">
    <property type="entry name" value="TmCorA-like_1"/>
    <property type="match status" value="1"/>
</dbReference>
<dbReference type="GO" id="GO:0015095">
    <property type="term" value="F:magnesium ion transmembrane transporter activity"/>
    <property type="evidence" value="ECO:0007669"/>
    <property type="project" value="UniProtKB-UniRule"/>
</dbReference>
<evidence type="ECO:0000313" key="10">
    <source>
        <dbReference type="Proteomes" id="UP000321436"/>
    </source>
</evidence>
<dbReference type="OrthoDB" id="9803416at2"/>
<dbReference type="InterPro" id="IPR045863">
    <property type="entry name" value="CorA_TM1_TM2"/>
</dbReference>
<dbReference type="EMBL" id="BKAU01000001">
    <property type="protein sequence ID" value="GEP95163.1"/>
    <property type="molecule type" value="Genomic_DNA"/>
</dbReference>
<dbReference type="GO" id="GO:0000287">
    <property type="term" value="F:magnesium ion binding"/>
    <property type="evidence" value="ECO:0007669"/>
    <property type="project" value="TreeGrafter"/>
</dbReference>
<dbReference type="AlphaFoldDB" id="A0A512RHI0"/>
<comment type="similarity">
    <text evidence="2 8">Belongs to the CorA metal ion transporter (MIT) (TC 1.A.35) family.</text>
</comment>
<keyword evidence="5 8" id="KW-0812">Transmembrane</keyword>
<dbReference type="GO" id="GO:0050897">
    <property type="term" value="F:cobalt ion binding"/>
    <property type="evidence" value="ECO:0007669"/>
    <property type="project" value="TreeGrafter"/>
</dbReference>
<keyword evidence="8" id="KW-0406">Ion transport</keyword>
<dbReference type="InterPro" id="IPR045861">
    <property type="entry name" value="CorA_cytoplasmic_dom"/>
</dbReference>
<evidence type="ECO:0000313" key="9">
    <source>
        <dbReference type="EMBL" id="GEP95163.1"/>
    </source>
</evidence>
<evidence type="ECO:0000256" key="7">
    <source>
        <dbReference type="ARBA" id="ARBA00023136"/>
    </source>
</evidence>
<evidence type="ECO:0000256" key="8">
    <source>
        <dbReference type="RuleBase" id="RU362010"/>
    </source>
</evidence>
<keyword evidence="7 8" id="KW-0472">Membrane</keyword>
<comment type="function">
    <text evidence="8">Mediates influx of magnesium ions.</text>
</comment>
<evidence type="ECO:0000256" key="1">
    <source>
        <dbReference type="ARBA" id="ARBA00004651"/>
    </source>
</evidence>
<keyword evidence="8" id="KW-0460">Magnesium</keyword>
<keyword evidence="3 8" id="KW-0813">Transport</keyword>
<keyword evidence="4 8" id="KW-1003">Cell membrane</keyword>
<gene>
    <name evidence="8 9" type="primary">corA</name>
    <name evidence="9" type="ORF">CCY01nite_14230</name>
</gene>
<comment type="subcellular location">
    <subcellularLocation>
        <location evidence="1">Cell membrane</location>
        <topology evidence="1">Multi-pass membrane protein</topology>
    </subcellularLocation>
    <subcellularLocation>
        <location evidence="8">Membrane</location>
        <topology evidence="8">Multi-pass membrane protein</topology>
    </subcellularLocation>
</comment>
<dbReference type="FunFam" id="1.20.58.340:FF:000012">
    <property type="entry name" value="Magnesium transport protein CorA"/>
    <property type="match status" value="1"/>
</dbReference>
<dbReference type="GO" id="GO:0015087">
    <property type="term" value="F:cobalt ion transmembrane transporter activity"/>
    <property type="evidence" value="ECO:0007669"/>
    <property type="project" value="UniProtKB-UniRule"/>
</dbReference>
<comment type="caution">
    <text evidence="9">The sequence shown here is derived from an EMBL/GenBank/DDBJ whole genome shotgun (WGS) entry which is preliminary data.</text>
</comment>
<keyword evidence="6 8" id="KW-1133">Transmembrane helix</keyword>
<accession>A0A512RHI0</accession>
<keyword evidence="10" id="KW-1185">Reference proteome</keyword>
<dbReference type="PANTHER" id="PTHR46494:SF1">
    <property type="entry name" value="CORA FAMILY METAL ION TRANSPORTER (EUROFUNG)"/>
    <property type="match status" value="1"/>
</dbReference>
<sequence>MAKRGLLPIPDLINPFKVKKKRLMNFNPVTAASSRKPVEHVRITVFEYDAQTVREEVMDRVEDCFRFSKGDCVKWINVDGVRRQEVEAICREFNIHYLLMEDIMSEGQRAKMDEIGESLFCLLPMMTFRPESASVDQEQVSLLLKGNVVISFQDDPGRDVFNPIRERLRSNGTKLRNSGADYLLYALLDEIVDNYFMVMDGLGERIEVLEDIIPRQPNNRTLARINYLRKEILLFKRGIAPVRELTNGLLKSENNLIEESTRKYFKDVYDHIVQANDLAENYRDMVMNLQELYHAQMSQKLNEVMKVLAVVTTLLAPLTVITGIYGMNFERMPELRNPNGYFIVLGVMLFIFVSMIIIFRKRGWF</sequence>
<dbReference type="NCBIfam" id="TIGR00383">
    <property type="entry name" value="corA"/>
    <property type="match status" value="1"/>
</dbReference>
<dbReference type="SUPFAM" id="SSF144083">
    <property type="entry name" value="Magnesium transport protein CorA, transmembrane region"/>
    <property type="match status" value="1"/>
</dbReference>
<evidence type="ECO:0000256" key="4">
    <source>
        <dbReference type="ARBA" id="ARBA00022475"/>
    </source>
</evidence>
<evidence type="ECO:0000256" key="2">
    <source>
        <dbReference type="ARBA" id="ARBA00009765"/>
    </source>
</evidence>
<name>A0A512RHI0_9BACT</name>
<dbReference type="PANTHER" id="PTHR46494">
    <property type="entry name" value="CORA FAMILY METAL ION TRANSPORTER (EUROFUNG)"/>
    <property type="match status" value="1"/>
</dbReference>
<feature type="transmembrane region" description="Helical" evidence="8">
    <location>
        <begin position="307"/>
        <end position="327"/>
    </location>
</feature>
<dbReference type="Gene3D" id="3.30.460.20">
    <property type="entry name" value="CorA soluble domain-like"/>
    <property type="match status" value="1"/>
</dbReference>
<dbReference type="Pfam" id="PF01544">
    <property type="entry name" value="CorA"/>
    <property type="match status" value="1"/>
</dbReference>
<dbReference type="Proteomes" id="UP000321436">
    <property type="component" value="Unassembled WGS sequence"/>
</dbReference>